<protein>
    <recommendedName>
        <fullName evidence="1">N-acetyltransferase domain-containing protein</fullName>
    </recommendedName>
</protein>
<dbReference type="PROSITE" id="PS51186">
    <property type="entry name" value="GNAT"/>
    <property type="match status" value="1"/>
</dbReference>
<sequence length="206" mass="23417">MSIEATGVITWRPLALDDINNISEWFWDFQDVALFDRSLPVPTSVDAMRESWGKTIEYQKSPCGFWFIAETKQGRPLGIAGLESINYIQGDGVIPFFVAKQFRKNGLASAMAICILDLAFKRLRLHRLTTFYRDDNAATQRALGKLGFHDEGRMREGWFVEGERKDIVIAGILGSEWLANREQVIDTVMQSCDLSFAPTCWKDGRE</sequence>
<reference evidence="3" key="2">
    <citation type="submission" date="2024-01" db="EMBL/GenBank/DDBJ databases">
        <title>Roseobacter fucihabitans sp. nov., isolated from the brown alga Fucus spiralis.</title>
        <authorList>
            <person name="Hahnke S."/>
            <person name="Berger M."/>
            <person name="Schlingloff A."/>
            <person name="Athale I."/>
            <person name="Neumann-Schaal M."/>
            <person name="Adenaya A."/>
            <person name="Poehlein A."/>
            <person name="Daniel R."/>
            <person name="Pertersen J."/>
            <person name="Brinkhoff T."/>
        </authorList>
    </citation>
    <scope>NUCLEOTIDE SEQUENCE [LARGE SCALE GENOMIC DNA]</scope>
    <source>
        <strain evidence="3">B14</strain>
    </source>
</reference>
<dbReference type="PANTHER" id="PTHR43441:SF11">
    <property type="entry name" value="RIBOSOMAL-PROTEIN-SERINE ACETYLTRANSFERASE"/>
    <property type="match status" value="1"/>
</dbReference>
<dbReference type="Pfam" id="PF13302">
    <property type="entry name" value="Acetyltransf_3"/>
    <property type="match status" value="1"/>
</dbReference>
<keyword evidence="3" id="KW-1185">Reference proteome</keyword>
<accession>A0ABZ2C0Y6</accession>
<dbReference type="Proteomes" id="UP001318682">
    <property type="component" value="Chromosome"/>
</dbReference>
<evidence type="ECO:0000259" key="1">
    <source>
        <dbReference type="PROSITE" id="PS51186"/>
    </source>
</evidence>
<dbReference type="SUPFAM" id="SSF55729">
    <property type="entry name" value="Acyl-CoA N-acyltransferases (Nat)"/>
    <property type="match status" value="1"/>
</dbReference>
<dbReference type="InterPro" id="IPR000182">
    <property type="entry name" value="GNAT_dom"/>
</dbReference>
<evidence type="ECO:0000313" key="3">
    <source>
        <dbReference type="Proteomes" id="UP001318682"/>
    </source>
</evidence>
<reference evidence="2 3" key="1">
    <citation type="submission" date="2015-07" db="EMBL/GenBank/DDBJ databases">
        <authorList>
            <person name="Voget S."/>
            <person name="Dogs M."/>
            <person name="Brinkhoff T.H."/>
            <person name="Daniel R."/>
        </authorList>
    </citation>
    <scope>NUCLEOTIDE SEQUENCE [LARGE SCALE GENOMIC DNA]</scope>
    <source>
        <strain evidence="2 3">B14</strain>
    </source>
</reference>
<organism evidence="2 3">
    <name type="scientific">Roseobacter fucihabitans</name>
    <dbReference type="NCBI Taxonomy" id="1537242"/>
    <lineage>
        <taxon>Bacteria</taxon>
        <taxon>Pseudomonadati</taxon>
        <taxon>Pseudomonadota</taxon>
        <taxon>Alphaproteobacteria</taxon>
        <taxon>Rhodobacterales</taxon>
        <taxon>Roseobacteraceae</taxon>
        <taxon>Roseobacter</taxon>
    </lineage>
</organism>
<dbReference type="Gene3D" id="3.40.630.30">
    <property type="match status" value="1"/>
</dbReference>
<gene>
    <name evidence="2" type="ORF">ROLI_036420</name>
</gene>
<dbReference type="PANTHER" id="PTHR43441">
    <property type="entry name" value="RIBOSOMAL-PROTEIN-SERINE ACETYLTRANSFERASE"/>
    <property type="match status" value="1"/>
</dbReference>
<dbReference type="CDD" id="cd04301">
    <property type="entry name" value="NAT_SF"/>
    <property type="match status" value="1"/>
</dbReference>
<proteinExistence type="predicted"/>
<dbReference type="InterPro" id="IPR016181">
    <property type="entry name" value="Acyl_CoA_acyltransferase"/>
</dbReference>
<evidence type="ECO:0000313" key="2">
    <source>
        <dbReference type="EMBL" id="WVX50544.1"/>
    </source>
</evidence>
<dbReference type="RefSeq" id="WP_338469201.1">
    <property type="nucleotide sequence ID" value="NZ_CP143423.1"/>
</dbReference>
<dbReference type="InterPro" id="IPR051908">
    <property type="entry name" value="Ribosomal_N-acetyltransferase"/>
</dbReference>
<name>A0ABZ2C0Y6_9RHOB</name>
<dbReference type="EMBL" id="CP143423">
    <property type="protein sequence ID" value="WVX50544.1"/>
    <property type="molecule type" value="Genomic_DNA"/>
</dbReference>
<feature type="domain" description="N-acetyltransferase" evidence="1">
    <location>
        <begin position="9"/>
        <end position="166"/>
    </location>
</feature>